<accession>A0AAN8X321</accession>
<organism evidence="2 3">
    <name type="scientific">Halocaridina rubra</name>
    <name type="common">Hawaiian red shrimp</name>
    <dbReference type="NCBI Taxonomy" id="373956"/>
    <lineage>
        <taxon>Eukaryota</taxon>
        <taxon>Metazoa</taxon>
        <taxon>Ecdysozoa</taxon>
        <taxon>Arthropoda</taxon>
        <taxon>Crustacea</taxon>
        <taxon>Multicrustacea</taxon>
        <taxon>Malacostraca</taxon>
        <taxon>Eumalacostraca</taxon>
        <taxon>Eucarida</taxon>
        <taxon>Decapoda</taxon>
        <taxon>Pleocyemata</taxon>
        <taxon>Caridea</taxon>
        <taxon>Atyoidea</taxon>
        <taxon>Atyidae</taxon>
        <taxon>Halocaridina</taxon>
    </lineage>
</organism>
<feature type="coiled-coil region" evidence="1">
    <location>
        <begin position="24"/>
        <end position="58"/>
    </location>
</feature>
<name>A0AAN8X321_HALRR</name>
<evidence type="ECO:0000313" key="3">
    <source>
        <dbReference type="Proteomes" id="UP001381693"/>
    </source>
</evidence>
<dbReference type="PANTHER" id="PTHR35970">
    <property type="entry name" value="SODIUM CHANNEL AND CLATHRIN LINKER 1"/>
    <property type="match status" value="1"/>
</dbReference>
<gene>
    <name evidence="2" type="ORF">SK128_027739</name>
</gene>
<feature type="coiled-coil region" evidence="1">
    <location>
        <begin position="535"/>
        <end position="604"/>
    </location>
</feature>
<keyword evidence="1" id="KW-0175">Coiled coil</keyword>
<dbReference type="AlphaFoldDB" id="A0AAN8X321"/>
<dbReference type="InterPro" id="IPR038911">
    <property type="entry name" value="SCLT1"/>
</dbReference>
<proteinExistence type="predicted"/>
<dbReference type="Proteomes" id="UP001381693">
    <property type="component" value="Unassembled WGS sequence"/>
</dbReference>
<dbReference type="EMBL" id="JAXCGZ010015124">
    <property type="protein sequence ID" value="KAK7071179.1"/>
    <property type="molecule type" value="Genomic_DNA"/>
</dbReference>
<reference evidence="2 3" key="1">
    <citation type="submission" date="2023-11" db="EMBL/GenBank/DDBJ databases">
        <title>Halocaridina rubra genome assembly.</title>
        <authorList>
            <person name="Smith C."/>
        </authorList>
    </citation>
    <scope>NUCLEOTIDE SEQUENCE [LARGE SCALE GENOMIC DNA]</scope>
    <source>
        <strain evidence="2">EP-1</strain>
        <tissue evidence="2">Whole</tissue>
    </source>
</reference>
<keyword evidence="3" id="KW-1185">Reference proteome</keyword>
<dbReference type="GO" id="GO:0005814">
    <property type="term" value="C:centriole"/>
    <property type="evidence" value="ECO:0007669"/>
    <property type="project" value="TreeGrafter"/>
</dbReference>
<dbReference type="PANTHER" id="PTHR35970:SF1">
    <property type="entry name" value="SODIUM CHANNEL AND CLATHRIN LINKER 1"/>
    <property type="match status" value="1"/>
</dbReference>
<sequence>MCSPKTAEKRGKNQVCKMERDLLLENYEEAIQKQAALLKKQQLTTENLQDELSNMHQKVITSNKQNQSKVEALCQQIQQGVTEDFSEETSLLQQELETALKEKELSQAECKRHALEVQRLRQELGSIQVISNDGTRISVAQMKEYEDVIRALEEETIRLRSEVSKMEDEKVDIMKINLGLKKQISSLELQLEQESHEICGLRTRSQERERVAQEMKEAFTNLNKQYLDQSEDLRTLLAQTKLLQKNKDHLSKVVMTVNEKLKEAKTRVSESVRIAEDALVEKDAALLREKHALNEVARLESTVSSLTVEAGEKTSAEISKVKNDYNTNIKTMSEEILKLEMALNESNLECSKAKREHSKAADDVRVIQSELQHKKAEHQEEVMNLLQRISSLENKIVVLSGERDILAEHNTHTVQEYEKQREELLARIQELEHLLMVSQTNFESLRIEHDEVKRRYSSLSEELVKVKEENQSNEKILRRQLRTKIEELEEVSSSSRVRLDATDSCHRDVIKQLNENISVLQESYLRVQSHLANQKMEYEERTNDLLQRLEDYSLKYKNVLQSLHETKTELDLTKDLSSQYELRIKEVEARLQSAEQRFATIKTRSSVNTDNVDIW</sequence>
<dbReference type="GO" id="GO:0060271">
    <property type="term" value="P:cilium assembly"/>
    <property type="evidence" value="ECO:0007669"/>
    <property type="project" value="TreeGrafter"/>
</dbReference>
<comment type="caution">
    <text evidence="2">The sequence shown here is derived from an EMBL/GenBank/DDBJ whole genome shotgun (WGS) entry which is preliminary data.</text>
</comment>
<evidence type="ECO:0000313" key="2">
    <source>
        <dbReference type="EMBL" id="KAK7071179.1"/>
    </source>
</evidence>
<feature type="coiled-coil region" evidence="1">
    <location>
        <begin position="103"/>
        <end position="197"/>
    </location>
</feature>
<feature type="coiled-coil region" evidence="1">
    <location>
        <begin position="322"/>
        <end position="469"/>
    </location>
</feature>
<protein>
    <submittedName>
        <fullName evidence="2">Uncharacterized protein</fullName>
    </submittedName>
</protein>
<evidence type="ECO:0000256" key="1">
    <source>
        <dbReference type="SAM" id="Coils"/>
    </source>
</evidence>
<dbReference type="GO" id="GO:0045162">
    <property type="term" value="P:clustering of voltage-gated sodium channels"/>
    <property type="evidence" value="ECO:0007669"/>
    <property type="project" value="InterPro"/>
</dbReference>